<dbReference type="EMBL" id="MLAK01000836">
    <property type="protein sequence ID" value="OHT03218.1"/>
    <property type="molecule type" value="Genomic_DNA"/>
</dbReference>
<dbReference type="Proteomes" id="UP000179807">
    <property type="component" value="Unassembled WGS sequence"/>
</dbReference>
<dbReference type="Gene3D" id="1.25.40.10">
    <property type="entry name" value="Tetratricopeptide repeat domain"/>
    <property type="match status" value="1"/>
</dbReference>
<keyword evidence="1" id="KW-0175">Coiled coil</keyword>
<dbReference type="GO" id="GO:0004672">
    <property type="term" value="F:protein kinase activity"/>
    <property type="evidence" value="ECO:0007669"/>
    <property type="project" value="InterPro"/>
</dbReference>
<feature type="coiled-coil region" evidence="1">
    <location>
        <begin position="650"/>
        <end position="691"/>
    </location>
</feature>
<dbReference type="OrthoDB" id="272077at2759"/>
<dbReference type="InterPro" id="IPR011009">
    <property type="entry name" value="Kinase-like_dom_sf"/>
</dbReference>
<accession>A0A1J4JX22</accession>
<dbReference type="PANTHER" id="PTHR43628">
    <property type="entry name" value="ACTIVATOR OF C KINASE PROTEIN 1-RELATED"/>
    <property type="match status" value="1"/>
</dbReference>
<evidence type="ECO:0000313" key="3">
    <source>
        <dbReference type="EMBL" id="OHT03218.1"/>
    </source>
</evidence>
<dbReference type="InterPro" id="IPR052945">
    <property type="entry name" value="Mitotic_Regulator"/>
</dbReference>
<comment type="caution">
    <text evidence="3">The sequence shown here is derived from an EMBL/GenBank/DDBJ whole genome shotgun (WGS) entry which is preliminary data.</text>
</comment>
<dbReference type="GO" id="GO:0005524">
    <property type="term" value="F:ATP binding"/>
    <property type="evidence" value="ECO:0007669"/>
    <property type="project" value="InterPro"/>
</dbReference>
<feature type="domain" description="Protein kinase" evidence="2">
    <location>
        <begin position="188"/>
        <end position="432"/>
    </location>
</feature>
<protein>
    <recommendedName>
        <fullName evidence="2">Protein kinase domain-containing protein</fullName>
    </recommendedName>
</protein>
<reference evidence="3" key="1">
    <citation type="submission" date="2016-10" db="EMBL/GenBank/DDBJ databases">
        <authorList>
            <person name="Benchimol M."/>
            <person name="Almeida L.G."/>
            <person name="Vasconcelos A.T."/>
            <person name="Perreira-Neves A."/>
            <person name="Rosa I.A."/>
            <person name="Tasca T."/>
            <person name="Bogo M.R."/>
            <person name="de Souza W."/>
        </authorList>
    </citation>
    <scope>NUCLEOTIDE SEQUENCE [LARGE SCALE GENOMIC DNA]</scope>
    <source>
        <strain evidence="3">K</strain>
    </source>
</reference>
<evidence type="ECO:0000313" key="4">
    <source>
        <dbReference type="Proteomes" id="UP000179807"/>
    </source>
</evidence>
<organism evidence="3 4">
    <name type="scientific">Tritrichomonas foetus</name>
    <dbReference type="NCBI Taxonomy" id="1144522"/>
    <lineage>
        <taxon>Eukaryota</taxon>
        <taxon>Metamonada</taxon>
        <taxon>Parabasalia</taxon>
        <taxon>Tritrichomonadida</taxon>
        <taxon>Tritrichomonadidae</taxon>
        <taxon>Tritrichomonas</taxon>
    </lineage>
</organism>
<dbReference type="PROSITE" id="PS50011">
    <property type="entry name" value="PROTEIN_KINASE_DOM"/>
    <property type="match status" value="1"/>
</dbReference>
<dbReference type="SMART" id="SM00220">
    <property type="entry name" value="S_TKc"/>
    <property type="match status" value="1"/>
</dbReference>
<dbReference type="InterPro" id="IPR000719">
    <property type="entry name" value="Prot_kinase_dom"/>
</dbReference>
<gene>
    <name evidence="3" type="ORF">TRFO_29469</name>
</gene>
<sequence>MKHLVEPNVPTPTEFYPNLKLEVLYTKSNNLFLVDYLNSVEFGTFTTFDIIKTYGGTEFYLICLESSLLIIEIVEIETVIRLFSLIFRYDQITNCIPLSEHAEQFLLDNCECFKLPPPKTKNEVKSELTSLEKNKNIDILQLSDNVEISARVVAAYYIRRNYYQSSEFIDPSFFIYDEEFKEFDAKDFIQLRPLSAESLVYENLSLYKPTGHLLSVKVFLNDPSNPDNDSSALYEKKMKYIQELQKDNNFLYFQKAYGFVKQQNSHQLIFQFMANGNINRHEIINPTVKTNISLRILSSLSVLHCKGLIHGDLKSDLLYFDHNFKCFIGDPTNSLSFNYAAPEQAISSKISYQSDLYSFGMILYQLATGNSPFHTLDPVTLFKRIQNWNVPPLSSEIGKIIKIYNVCTKMDYLSRSLSFYLLYVMLKEELFFAQTDIKKVNLTFEDYQQFMFSERKDLQDYINDVNENNVTGLFFLGNIYQIGLSVPKDETKSKLFYQKSWTFSGNKIAHQNMDNPESIQLLEEMDNSLDLEIKSLINESRIGVDEANTELGIMYETGRGVEKNYGKAIEFLQKAEAHNYPPAIYHLGSIYEHLSNDSCDFINNENILFNSVNMIKAVQYYQRAAKLGCDEAKKRIDYLLNLPKNLEDQIEKIDLEIEQSKSDAEKLTLQLKKLVIELRNKEKKLILMKEDIQNKSSAIENLQNIRNKDT</sequence>
<name>A0A1J4JX22_9EUKA</name>
<dbReference type="Pfam" id="PF00069">
    <property type="entry name" value="Pkinase"/>
    <property type="match status" value="1"/>
</dbReference>
<dbReference type="PANTHER" id="PTHR43628:SF1">
    <property type="entry name" value="CHITIN SYNTHASE REGULATORY FACTOR 2-RELATED"/>
    <property type="match status" value="1"/>
</dbReference>
<dbReference type="SUPFAM" id="SSF81901">
    <property type="entry name" value="HCP-like"/>
    <property type="match status" value="1"/>
</dbReference>
<dbReference type="InterPro" id="IPR011990">
    <property type="entry name" value="TPR-like_helical_dom_sf"/>
</dbReference>
<dbReference type="Gene3D" id="1.10.510.10">
    <property type="entry name" value="Transferase(Phosphotransferase) domain 1"/>
    <property type="match status" value="1"/>
</dbReference>
<proteinExistence type="predicted"/>
<dbReference type="SMART" id="SM00671">
    <property type="entry name" value="SEL1"/>
    <property type="match status" value="3"/>
</dbReference>
<dbReference type="RefSeq" id="XP_068356354.1">
    <property type="nucleotide sequence ID" value="XM_068506800.1"/>
</dbReference>
<keyword evidence="4" id="KW-1185">Reference proteome</keyword>
<dbReference type="GeneID" id="94841504"/>
<evidence type="ECO:0000259" key="2">
    <source>
        <dbReference type="PROSITE" id="PS50011"/>
    </source>
</evidence>
<dbReference type="InterPro" id="IPR006597">
    <property type="entry name" value="Sel1-like"/>
</dbReference>
<dbReference type="SUPFAM" id="SSF56112">
    <property type="entry name" value="Protein kinase-like (PK-like)"/>
    <property type="match status" value="1"/>
</dbReference>
<dbReference type="VEuPathDB" id="TrichDB:TRFO_29469"/>
<evidence type="ECO:0000256" key="1">
    <source>
        <dbReference type="SAM" id="Coils"/>
    </source>
</evidence>
<dbReference type="Pfam" id="PF08238">
    <property type="entry name" value="Sel1"/>
    <property type="match status" value="3"/>
</dbReference>
<dbReference type="AlphaFoldDB" id="A0A1J4JX22"/>